<organism evidence="2 3">
    <name type="scientific">Aquipseudomonas alcaligenes</name>
    <name type="common">Pseudomonas alcaligenes</name>
    <dbReference type="NCBI Taxonomy" id="43263"/>
    <lineage>
        <taxon>Bacteria</taxon>
        <taxon>Pseudomonadati</taxon>
        <taxon>Pseudomonadota</taxon>
        <taxon>Gammaproteobacteria</taxon>
        <taxon>Pseudomonadales</taxon>
        <taxon>Pseudomonadaceae</taxon>
        <taxon>Aquipseudomonas</taxon>
    </lineage>
</organism>
<accession>A0A1N6S8B4</accession>
<evidence type="ECO:0000313" key="3">
    <source>
        <dbReference type="Proteomes" id="UP000185841"/>
    </source>
</evidence>
<sequence>MIEAIEAVLKHWGEAVLCGVPSGGLGSPAGTLVEWKGCPPRTGAAGSRMLLAGAGPDYLVSEVSAALAAVERTEGGELLRRLAYRRYTFVPALTVEEQVRDLDLGRGDAGRRAYTRAVERLHKLLEAELQARMAARKAALGKAKREGDRLRAASLQQAAKAHSGRGAELYRLTAADRSSGDSAPVGAVAPRQAHVRNNR</sequence>
<protein>
    <submittedName>
        <fullName evidence="2">Uncharacterized protein</fullName>
    </submittedName>
</protein>
<evidence type="ECO:0000313" key="2">
    <source>
        <dbReference type="EMBL" id="SIQ37383.1"/>
    </source>
</evidence>
<proteinExistence type="predicted"/>
<dbReference type="EMBL" id="FTMP01000003">
    <property type="protein sequence ID" value="SIQ37383.1"/>
    <property type="molecule type" value="Genomic_DNA"/>
</dbReference>
<evidence type="ECO:0000256" key="1">
    <source>
        <dbReference type="SAM" id="MobiDB-lite"/>
    </source>
</evidence>
<dbReference type="Proteomes" id="UP000185841">
    <property type="component" value="Unassembled WGS sequence"/>
</dbReference>
<reference evidence="2 3" key="1">
    <citation type="submission" date="2017-01" db="EMBL/GenBank/DDBJ databases">
        <authorList>
            <person name="Mah S.A."/>
            <person name="Swanson W.J."/>
            <person name="Moy G.W."/>
            <person name="Vacquier V.D."/>
        </authorList>
    </citation>
    <scope>NUCLEOTIDE SEQUENCE [LARGE SCALE GENOMIC DNA]</scope>
    <source>
        <strain evidence="2 3">RU36E</strain>
    </source>
</reference>
<name>A0A1N6S8B4_AQUAC</name>
<dbReference type="AlphaFoldDB" id="A0A1N6S8B4"/>
<feature type="region of interest" description="Disordered" evidence="1">
    <location>
        <begin position="175"/>
        <end position="199"/>
    </location>
</feature>
<gene>
    <name evidence="2" type="ORF">SAMN05878282_103427</name>
</gene>
<dbReference type="RefSeq" id="WP_076426372.1">
    <property type="nucleotide sequence ID" value="NZ_FTMP01000003.1"/>
</dbReference>